<keyword evidence="3" id="KW-1185">Reference proteome</keyword>
<dbReference type="Pfam" id="PF02137">
    <property type="entry name" value="A_deamin"/>
    <property type="match status" value="1"/>
</dbReference>
<feature type="domain" description="A to I editase" evidence="1">
    <location>
        <begin position="1"/>
        <end position="189"/>
    </location>
</feature>
<dbReference type="GO" id="GO:0003726">
    <property type="term" value="F:double-stranded RNA adenosine deaminase activity"/>
    <property type="evidence" value="ECO:0007669"/>
    <property type="project" value="TreeGrafter"/>
</dbReference>
<reference evidence="2" key="1">
    <citation type="submission" date="2025-08" db="UniProtKB">
        <authorList>
            <consortium name="Ensembl"/>
        </authorList>
    </citation>
    <scope>IDENTIFICATION</scope>
</reference>
<dbReference type="GO" id="GO:0006396">
    <property type="term" value="P:RNA processing"/>
    <property type="evidence" value="ECO:0007669"/>
    <property type="project" value="InterPro"/>
</dbReference>
<dbReference type="SMART" id="SM00552">
    <property type="entry name" value="ADEAMc"/>
    <property type="match status" value="1"/>
</dbReference>
<name>A0A8C6TSG9_9GOBI</name>
<dbReference type="AlphaFoldDB" id="A0A8C6TSG9"/>
<dbReference type="Proteomes" id="UP000694523">
    <property type="component" value="Unplaced"/>
</dbReference>
<dbReference type="InterPro" id="IPR002466">
    <property type="entry name" value="A_deamin"/>
</dbReference>
<proteinExistence type="predicted"/>
<dbReference type="GO" id="GO:0003725">
    <property type="term" value="F:double-stranded RNA binding"/>
    <property type="evidence" value="ECO:0007669"/>
    <property type="project" value="TreeGrafter"/>
</dbReference>
<dbReference type="PANTHER" id="PTHR10910">
    <property type="entry name" value="EUKARYOTE SPECIFIC DSRNA BINDING PROTEIN"/>
    <property type="match status" value="1"/>
</dbReference>
<organism evidence="2 3">
    <name type="scientific">Neogobius melanostomus</name>
    <name type="common">round goby</name>
    <dbReference type="NCBI Taxonomy" id="47308"/>
    <lineage>
        <taxon>Eukaryota</taxon>
        <taxon>Metazoa</taxon>
        <taxon>Chordata</taxon>
        <taxon>Craniata</taxon>
        <taxon>Vertebrata</taxon>
        <taxon>Euteleostomi</taxon>
        <taxon>Actinopterygii</taxon>
        <taxon>Neopterygii</taxon>
        <taxon>Teleostei</taxon>
        <taxon>Neoteleostei</taxon>
        <taxon>Acanthomorphata</taxon>
        <taxon>Gobiaria</taxon>
        <taxon>Gobiiformes</taxon>
        <taxon>Gobioidei</taxon>
        <taxon>Gobiidae</taxon>
        <taxon>Benthophilinae</taxon>
        <taxon>Neogobiini</taxon>
        <taxon>Neogobius</taxon>
    </lineage>
</organism>
<dbReference type="GO" id="GO:0008251">
    <property type="term" value="F:tRNA-specific adenosine deaminase activity"/>
    <property type="evidence" value="ECO:0007669"/>
    <property type="project" value="TreeGrafter"/>
</dbReference>
<dbReference type="PROSITE" id="PS50141">
    <property type="entry name" value="A_DEAMIN_EDITASE"/>
    <property type="match status" value="1"/>
</dbReference>
<dbReference type="PANTHER" id="PTHR10910:SF107">
    <property type="entry name" value="DOUBLE-STRANDED RNA-SPECIFIC ADENOSINE DEAMINASE"/>
    <property type="match status" value="1"/>
</dbReference>
<reference evidence="2" key="2">
    <citation type="submission" date="2025-09" db="UniProtKB">
        <authorList>
            <consortium name="Ensembl"/>
        </authorList>
    </citation>
    <scope>IDENTIFICATION</scope>
</reference>
<evidence type="ECO:0000313" key="2">
    <source>
        <dbReference type="Ensembl" id="ENSNMLP00000024895.1"/>
    </source>
</evidence>
<sequence>MSCSDKILRWNVLGLQGALLSHFLHPIYLKSITLGYLYSHGHLTRAVCCRLARDGETFAKSLPAPFRLNHPEVGRVSVYDSTRHTGKTKESSVNWSFPDQHCVEVLDGTKGKLDGNKLDVSRVCKANLFCLFQALCQRSGRNELISLSSYAQAKMLAQNFQKAKRLFFQALSVQGYGAWIVNSKNVLPLFVHLCTFKYMCDAFVILPASFQML</sequence>
<dbReference type="Ensembl" id="ENSNMLT00000027846.1">
    <property type="protein sequence ID" value="ENSNMLP00000024895.1"/>
    <property type="gene ID" value="ENSNMLG00000015937.1"/>
</dbReference>
<evidence type="ECO:0000313" key="3">
    <source>
        <dbReference type="Proteomes" id="UP000694523"/>
    </source>
</evidence>
<evidence type="ECO:0000259" key="1">
    <source>
        <dbReference type="PROSITE" id="PS50141"/>
    </source>
</evidence>
<dbReference type="SMR" id="A0A8C6TSG9"/>
<accession>A0A8C6TSG9</accession>
<dbReference type="GO" id="GO:0005737">
    <property type="term" value="C:cytoplasm"/>
    <property type="evidence" value="ECO:0007669"/>
    <property type="project" value="TreeGrafter"/>
</dbReference>
<dbReference type="GO" id="GO:0005730">
    <property type="term" value="C:nucleolus"/>
    <property type="evidence" value="ECO:0007669"/>
    <property type="project" value="TreeGrafter"/>
</dbReference>
<dbReference type="GO" id="GO:0006382">
    <property type="term" value="P:adenosine to inosine editing"/>
    <property type="evidence" value="ECO:0007669"/>
    <property type="project" value="TreeGrafter"/>
</dbReference>
<protein>
    <recommendedName>
        <fullName evidence="1">A to I editase domain-containing protein</fullName>
    </recommendedName>
</protein>